<dbReference type="STRING" id="37546.A0A1B0FDK0"/>
<accession>A0A1B0FDK0</accession>
<sequence>MVFISDVIFSKLLQSYPELWGLGGGYTSWKEHGRKLADEMTKITGTLITAKDLRVRLKGIRQNLKRLDKSERTGYTGMCVYMWYAHKLGLTNAVDRMTSQMIAYGELPAEVHCGEVPVKVDCEEVQMDTDCVDFLGFDKKQTEKQTEDRPFTTESSDSSPISSNYYSYNVNRDIDDTYDEGPTTSAEAAQRKKSRCLEPDVNPDEEADIKVHQIIGGQPIPSIQTEECITEDPLENTIKREEPELEIFPSCSSSSGSESDSAPRNQSASVPQSQNEPASPICSKENETEDYRNQILNEFRKCNEQIHNEIARNEDFRRKMLQLEEEKVMLLREYLNNAKDIKTIFENYINKN</sequence>
<dbReference type="AlphaFoldDB" id="A0A1B0FDK0"/>
<name>A0A1B0FDK0_GLOMM</name>
<protein>
    <submittedName>
        <fullName evidence="3">Uncharacterized protein</fullName>
    </submittedName>
</protein>
<dbReference type="EnsemblMetazoa" id="GMOY001667-RA">
    <property type="protein sequence ID" value="GMOY001667-PA"/>
    <property type="gene ID" value="GMOY001667"/>
</dbReference>
<feature type="region of interest" description="Disordered" evidence="2">
    <location>
        <begin position="142"/>
        <end position="206"/>
    </location>
</feature>
<feature type="compositionally biased region" description="Low complexity" evidence="2">
    <location>
        <begin position="250"/>
        <end position="260"/>
    </location>
</feature>
<feature type="compositionally biased region" description="Basic and acidic residues" evidence="2">
    <location>
        <begin position="142"/>
        <end position="151"/>
    </location>
</feature>
<organism evidence="3 4">
    <name type="scientific">Glossina morsitans morsitans</name>
    <name type="common">Savannah tsetse fly</name>
    <dbReference type="NCBI Taxonomy" id="37546"/>
    <lineage>
        <taxon>Eukaryota</taxon>
        <taxon>Metazoa</taxon>
        <taxon>Ecdysozoa</taxon>
        <taxon>Arthropoda</taxon>
        <taxon>Hexapoda</taxon>
        <taxon>Insecta</taxon>
        <taxon>Pterygota</taxon>
        <taxon>Neoptera</taxon>
        <taxon>Endopterygota</taxon>
        <taxon>Diptera</taxon>
        <taxon>Brachycera</taxon>
        <taxon>Muscomorpha</taxon>
        <taxon>Hippoboscoidea</taxon>
        <taxon>Glossinidae</taxon>
        <taxon>Glossina</taxon>
    </lineage>
</organism>
<evidence type="ECO:0000256" key="2">
    <source>
        <dbReference type="SAM" id="MobiDB-lite"/>
    </source>
</evidence>
<keyword evidence="4" id="KW-1185">Reference proteome</keyword>
<feature type="compositionally biased region" description="Low complexity" evidence="2">
    <location>
        <begin position="155"/>
        <end position="171"/>
    </location>
</feature>
<dbReference type="PhylomeDB" id="A0A1B0FDK0"/>
<feature type="coiled-coil region" evidence="1">
    <location>
        <begin position="306"/>
        <end position="333"/>
    </location>
</feature>
<evidence type="ECO:0000313" key="3">
    <source>
        <dbReference type="EnsemblMetazoa" id="GMOY001667-PA"/>
    </source>
</evidence>
<dbReference type="Proteomes" id="UP000092444">
    <property type="component" value="Unassembled WGS sequence"/>
</dbReference>
<reference evidence="3" key="1">
    <citation type="submission" date="2020-05" db="UniProtKB">
        <authorList>
            <consortium name="EnsemblMetazoa"/>
        </authorList>
    </citation>
    <scope>IDENTIFICATION</scope>
    <source>
        <strain evidence="3">Yale</strain>
    </source>
</reference>
<keyword evidence="1" id="KW-0175">Coiled coil</keyword>
<evidence type="ECO:0000256" key="1">
    <source>
        <dbReference type="SAM" id="Coils"/>
    </source>
</evidence>
<feature type="compositionally biased region" description="Polar residues" evidence="2">
    <location>
        <begin position="262"/>
        <end position="277"/>
    </location>
</feature>
<dbReference type="VEuPathDB" id="VectorBase:GMOY001667"/>
<evidence type="ECO:0000313" key="4">
    <source>
        <dbReference type="Proteomes" id="UP000092444"/>
    </source>
</evidence>
<dbReference type="EMBL" id="CCAG010003923">
    <property type="status" value="NOT_ANNOTATED_CDS"/>
    <property type="molecule type" value="Genomic_DNA"/>
</dbReference>
<proteinExistence type="predicted"/>
<feature type="region of interest" description="Disordered" evidence="2">
    <location>
        <begin position="236"/>
        <end position="287"/>
    </location>
</feature>